<organism evidence="1 2">
    <name type="scientific">Meloidogyne enterolobii</name>
    <name type="common">Root-knot nematode worm</name>
    <name type="synonym">Meloidogyne mayaguensis</name>
    <dbReference type="NCBI Taxonomy" id="390850"/>
    <lineage>
        <taxon>Eukaryota</taxon>
        <taxon>Metazoa</taxon>
        <taxon>Ecdysozoa</taxon>
        <taxon>Nematoda</taxon>
        <taxon>Chromadorea</taxon>
        <taxon>Rhabditida</taxon>
        <taxon>Tylenchina</taxon>
        <taxon>Tylenchomorpha</taxon>
        <taxon>Tylenchoidea</taxon>
        <taxon>Meloidogynidae</taxon>
        <taxon>Meloidogyninae</taxon>
        <taxon>Meloidogyne</taxon>
    </lineage>
</organism>
<protein>
    <submittedName>
        <fullName evidence="1">Uncharacterized protein</fullName>
    </submittedName>
</protein>
<reference evidence="1" key="1">
    <citation type="submission" date="2023-11" db="EMBL/GenBank/DDBJ databases">
        <authorList>
            <person name="Poullet M."/>
        </authorList>
    </citation>
    <scope>NUCLEOTIDE SEQUENCE</scope>
    <source>
        <strain evidence="1">E1834</strain>
    </source>
</reference>
<evidence type="ECO:0000313" key="2">
    <source>
        <dbReference type="Proteomes" id="UP001497535"/>
    </source>
</evidence>
<gene>
    <name evidence="1" type="ORF">MENTE1834_LOCUS44640</name>
</gene>
<comment type="caution">
    <text evidence="1">The sequence shown here is derived from an EMBL/GenBank/DDBJ whole genome shotgun (WGS) entry which is preliminary data.</text>
</comment>
<keyword evidence="2" id="KW-1185">Reference proteome</keyword>
<proteinExistence type="predicted"/>
<name>A0ACB1AXP3_MELEN</name>
<sequence>MFIELSFSSRVYFADSKLDYIEFVDYDGKGRVQVLASTKLIQHPHAMSIFEDHIYYSDRRLQRLQLYPKYPNGTSREYPSHSFSKALGVIAIHPVLQPQIKENPCSTSGCSHICALGANGTFTCLCPSGHVIEEGGGGRQCVLDKRPFMLLVHKSMVVGAALNNEGESSNKKHLPHEIGGIVPISGLRNTDVIIISDLKSNIFFIRMLNTTL</sequence>
<accession>A0ACB1AXP3</accession>
<dbReference type="Proteomes" id="UP001497535">
    <property type="component" value="Unassembled WGS sequence"/>
</dbReference>
<evidence type="ECO:0000313" key="1">
    <source>
        <dbReference type="EMBL" id="CAK5111333.1"/>
    </source>
</evidence>
<dbReference type="EMBL" id="CAVMJV010000139">
    <property type="protein sequence ID" value="CAK5111333.1"/>
    <property type="molecule type" value="Genomic_DNA"/>
</dbReference>